<dbReference type="CTD" id="39067"/>
<dbReference type="PANTHER" id="PTHR20982">
    <property type="entry name" value="RIBOSOME RECYCLING FACTOR"/>
    <property type="match status" value="1"/>
</dbReference>
<dbReference type="GeneID" id="111246838"/>
<evidence type="ECO:0000313" key="7">
    <source>
        <dbReference type="Proteomes" id="UP000594260"/>
    </source>
</evidence>
<sequence length="263" mass="29963">MFAVQRCAVRRCFSLSTYQRSIVTNSHSISSQFPQANFAHQTVSVLVRSLRGYAKSKQRQGSTRHSSARPKVELRDDELFEVMSVQLFRDSISRALQNLSDSYLKQLTISNAAANVESIIVNFEGEEVQLCEVAQIQKKPNLVVLQFTSFPEAIKPAMKAIQDSGMHASMQQESTFVYLHFPKVTRQQREDMAKSAKTLFQKCKDELAQAERRATKEIRSRKDGQSQDLIYNAQQQVKYEVEQTVIKAEAMMKTKQNELLSEG</sequence>
<dbReference type="Gene3D" id="1.10.132.20">
    <property type="entry name" value="Ribosome-recycling factor"/>
    <property type="match status" value="1"/>
</dbReference>
<dbReference type="InterPro" id="IPR023584">
    <property type="entry name" value="Ribosome_recyc_fac_dom"/>
</dbReference>
<dbReference type="InterPro" id="IPR002661">
    <property type="entry name" value="Ribosome_recyc_fac"/>
</dbReference>
<reference evidence="6" key="1">
    <citation type="submission" date="2021-01" db="UniProtKB">
        <authorList>
            <consortium name="EnsemblMetazoa"/>
        </authorList>
    </citation>
    <scope>IDENTIFICATION</scope>
</reference>
<dbReference type="FunCoup" id="A0A7M7JIR9">
    <property type="interactions" value="418"/>
</dbReference>
<dbReference type="Proteomes" id="UP000594260">
    <property type="component" value="Unplaced"/>
</dbReference>
<proteinExistence type="inferred from homology"/>
<feature type="domain" description="Ribosome recycling factor" evidence="5">
    <location>
        <begin position="110"/>
        <end position="260"/>
    </location>
</feature>
<evidence type="ECO:0000256" key="2">
    <source>
        <dbReference type="ARBA" id="ARBA00020581"/>
    </source>
</evidence>
<dbReference type="KEGG" id="vde:111246838"/>
<organism evidence="6 7">
    <name type="scientific">Varroa destructor</name>
    <name type="common">Honeybee mite</name>
    <dbReference type="NCBI Taxonomy" id="109461"/>
    <lineage>
        <taxon>Eukaryota</taxon>
        <taxon>Metazoa</taxon>
        <taxon>Ecdysozoa</taxon>
        <taxon>Arthropoda</taxon>
        <taxon>Chelicerata</taxon>
        <taxon>Arachnida</taxon>
        <taxon>Acari</taxon>
        <taxon>Parasitiformes</taxon>
        <taxon>Mesostigmata</taxon>
        <taxon>Gamasina</taxon>
        <taxon>Dermanyssoidea</taxon>
        <taxon>Varroidae</taxon>
        <taxon>Varroa</taxon>
    </lineage>
</organism>
<dbReference type="GO" id="GO:0043023">
    <property type="term" value="F:ribosomal large subunit binding"/>
    <property type="evidence" value="ECO:0007669"/>
    <property type="project" value="TreeGrafter"/>
</dbReference>
<keyword evidence="7" id="KW-1185">Reference proteome</keyword>
<evidence type="ECO:0000256" key="1">
    <source>
        <dbReference type="ARBA" id="ARBA00005912"/>
    </source>
</evidence>
<dbReference type="EnsemblMetazoa" id="XM_022797104">
    <property type="protein sequence ID" value="XP_022652839"/>
    <property type="gene ID" value="LOC111246838"/>
</dbReference>
<dbReference type="RefSeq" id="XP_022652838.1">
    <property type="nucleotide sequence ID" value="XM_022797103.1"/>
</dbReference>
<dbReference type="OMA" id="FNPMNNG"/>
<protein>
    <recommendedName>
        <fullName evidence="2">Ribosome-recycling factor, mitochondrial</fullName>
    </recommendedName>
    <alternativeName>
        <fullName evidence="4">Ribosome-releasing factor, mitochondrial</fullName>
    </alternativeName>
</protein>
<comment type="similarity">
    <text evidence="1">Belongs to the RRF family.</text>
</comment>
<dbReference type="InterPro" id="IPR036191">
    <property type="entry name" value="RRF_sf"/>
</dbReference>
<evidence type="ECO:0000259" key="5">
    <source>
        <dbReference type="Pfam" id="PF01765"/>
    </source>
</evidence>
<dbReference type="Pfam" id="PF01765">
    <property type="entry name" value="RRF"/>
    <property type="match status" value="1"/>
</dbReference>
<dbReference type="SUPFAM" id="SSF55194">
    <property type="entry name" value="Ribosome recycling factor, RRF"/>
    <property type="match status" value="1"/>
</dbReference>
<dbReference type="PANTHER" id="PTHR20982:SF3">
    <property type="entry name" value="MITOCHONDRIAL RIBOSOME RECYCLING FACTOR PSEUDO 1"/>
    <property type="match status" value="1"/>
</dbReference>
<accession>A0A7M7JIR9</accession>
<evidence type="ECO:0000256" key="4">
    <source>
        <dbReference type="ARBA" id="ARBA00033107"/>
    </source>
</evidence>
<dbReference type="OrthoDB" id="407355at2759"/>
<dbReference type="GO" id="GO:0006412">
    <property type="term" value="P:translation"/>
    <property type="evidence" value="ECO:0007669"/>
    <property type="project" value="UniProtKB-KW"/>
</dbReference>
<dbReference type="EnsemblMetazoa" id="XM_022797103">
    <property type="protein sequence ID" value="XP_022652838"/>
    <property type="gene ID" value="LOC111246838"/>
</dbReference>
<dbReference type="InParanoid" id="A0A7M7JIR9"/>
<keyword evidence="3" id="KW-0648">Protein biosynthesis</keyword>
<dbReference type="Gene3D" id="3.30.1360.40">
    <property type="match status" value="1"/>
</dbReference>
<name>A0A7M7JIR9_VARDE</name>
<dbReference type="AlphaFoldDB" id="A0A7M7JIR9"/>
<dbReference type="GO" id="GO:0005739">
    <property type="term" value="C:mitochondrion"/>
    <property type="evidence" value="ECO:0007669"/>
    <property type="project" value="TreeGrafter"/>
</dbReference>
<dbReference type="RefSeq" id="XP_022652839.1">
    <property type="nucleotide sequence ID" value="XM_022797104.1"/>
</dbReference>
<evidence type="ECO:0000313" key="6">
    <source>
        <dbReference type="EnsemblMetazoa" id="XP_022652838"/>
    </source>
</evidence>
<evidence type="ECO:0000256" key="3">
    <source>
        <dbReference type="ARBA" id="ARBA00022917"/>
    </source>
</evidence>